<dbReference type="SUPFAM" id="SSF56037">
    <property type="entry name" value="PheT/TilS domain"/>
    <property type="match status" value="1"/>
</dbReference>
<feature type="binding site" evidence="8">
    <location>
        <begin position="32"/>
        <end position="37"/>
    </location>
    <ligand>
        <name>ATP</name>
        <dbReference type="ChEBI" id="CHEBI:30616"/>
    </ligand>
</feature>
<evidence type="ECO:0000256" key="7">
    <source>
        <dbReference type="ARBA" id="ARBA00048539"/>
    </source>
</evidence>
<comment type="domain">
    <text evidence="8">The N-terminal region contains the highly conserved SGGXDS motif, predicted to be a P-loop motif involved in ATP binding.</text>
</comment>
<dbReference type="GO" id="GO:0032267">
    <property type="term" value="F:tRNA(Ile)-lysidine synthase activity"/>
    <property type="evidence" value="ECO:0007669"/>
    <property type="project" value="UniProtKB-EC"/>
</dbReference>
<keyword evidence="2 8" id="KW-0963">Cytoplasm</keyword>
<dbReference type="SUPFAM" id="SSF52402">
    <property type="entry name" value="Adenine nucleotide alpha hydrolases-like"/>
    <property type="match status" value="1"/>
</dbReference>
<protein>
    <recommendedName>
        <fullName evidence="8">tRNA(Ile)-lysidine synthase</fullName>
        <ecNumber evidence="8">6.3.4.19</ecNumber>
    </recommendedName>
    <alternativeName>
        <fullName evidence="8">tRNA(Ile)-2-lysyl-cytidine synthase</fullName>
    </alternativeName>
    <alternativeName>
        <fullName evidence="8">tRNA(Ile)-lysidine synthetase</fullName>
    </alternativeName>
</protein>
<dbReference type="HAMAP" id="MF_01161">
    <property type="entry name" value="tRNA_Ile_lys_synt"/>
    <property type="match status" value="1"/>
</dbReference>
<dbReference type="GO" id="GO:0006400">
    <property type="term" value="P:tRNA modification"/>
    <property type="evidence" value="ECO:0007669"/>
    <property type="project" value="UniProtKB-UniRule"/>
</dbReference>
<evidence type="ECO:0000313" key="11">
    <source>
        <dbReference type="Proteomes" id="UP000824112"/>
    </source>
</evidence>
<dbReference type="EMBL" id="DVNA01000125">
    <property type="protein sequence ID" value="HIU55239.1"/>
    <property type="molecule type" value="Genomic_DNA"/>
</dbReference>
<dbReference type="AlphaFoldDB" id="A0A9D1M7U3"/>
<dbReference type="PANTHER" id="PTHR43033:SF1">
    <property type="entry name" value="TRNA(ILE)-LYSIDINE SYNTHASE-RELATED"/>
    <property type="match status" value="1"/>
</dbReference>
<dbReference type="CDD" id="cd01992">
    <property type="entry name" value="TilS_N"/>
    <property type="match status" value="1"/>
</dbReference>
<dbReference type="SMART" id="SM00977">
    <property type="entry name" value="TilS_C"/>
    <property type="match status" value="1"/>
</dbReference>
<dbReference type="NCBIfam" id="TIGR02433">
    <property type="entry name" value="lysidine_TilS_C"/>
    <property type="match status" value="1"/>
</dbReference>
<evidence type="ECO:0000256" key="6">
    <source>
        <dbReference type="ARBA" id="ARBA00022840"/>
    </source>
</evidence>
<keyword evidence="5 8" id="KW-0547">Nucleotide-binding</keyword>
<accession>A0A9D1M7U3</accession>
<comment type="caution">
    <text evidence="10">The sequence shown here is derived from an EMBL/GenBank/DDBJ whole genome shotgun (WGS) entry which is preliminary data.</text>
</comment>
<evidence type="ECO:0000256" key="4">
    <source>
        <dbReference type="ARBA" id="ARBA00022694"/>
    </source>
</evidence>
<evidence type="ECO:0000256" key="2">
    <source>
        <dbReference type="ARBA" id="ARBA00022490"/>
    </source>
</evidence>
<name>A0A9D1M7U3_9BACT</name>
<dbReference type="Gene3D" id="3.40.50.620">
    <property type="entry name" value="HUPs"/>
    <property type="match status" value="1"/>
</dbReference>
<evidence type="ECO:0000256" key="8">
    <source>
        <dbReference type="HAMAP-Rule" id="MF_01161"/>
    </source>
</evidence>
<sequence length="447" mass="52150">MQQTNTIPDIISNYITKNELLSPQATIIVGFSGGADSVMLLHYLHTHGYNCIAAHCNFSLRGAESIRDYQFAKEFTQKHNIPFLSIVFNTLQYASEQKLSIEMACRELRYNWFEKLRLQYQAEAIAVAHHKNDSIETFFLNLIRGTGINGLTGIKSRNGYIVRPLLCIGRNEILYYIKSEKLSYITDSTNEETIYTRNKIRLEIIPLLQSINPAYANCISRTMENLRQTELVYNEAIAEQEKKLVKESDEKHYLSIPELLSLSYPETFLYEWLKKYGFSPLICQQIFITTKSEISGQIFYSEKYRVIKDRTSVILSRKSHKDISLTTIEKYQKQITAPLHLTFEYIENSHSFQINPDKNWAYFDTRDLNYPLIIRHWETGDSFTPFGMNGKKKISDYFSDHKYSLIEKENAYLLCSGDDIIWLIGERSSNKYRITKETKEILIVKKH</sequence>
<dbReference type="InterPro" id="IPR012795">
    <property type="entry name" value="tRNA_Ile_lys_synt_N"/>
</dbReference>
<comment type="subcellular location">
    <subcellularLocation>
        <location evidence="1 8">Cytoplasm</location>
    </subcellularLocation>
</comment>
<dbReference type="GO" id="GO:0005524">
    <property type="term" value="F:ATP binding"/>
    <property type="evidence" value="ECO:0007669"/>
    <property type="project" value="UniProtKB-UniRule"/>
</dbReference>
<keyword evidence="6 8" id="KW-0067">ATP-binding</keyword>
<feature type="domain" description="Lysidine-tRNA(Ile) synthetase C-terminal" evidence="9">
    <location>
        <begin position="372"/>
        <end position="444"/>
    </location>
</feature>
<comment type="function">
    <text evidence="8">Ligates lysine onto the cytidine present at position 34 of the AUA codon-specific tRNA(Ile) that contains the anticodon CAU, in an ATP-dependent manner. Cytidine is converted to lysidine, thus changing the amino acid specificity of the tRNA from methionine to isoleucine.</text>
</comment>
<keyword evidence="4 8" id="KW-0819">tRNA processing</keyword>
<dbReference type="EC" id="6.3.4.19" evidence="8"/>
<evidence type="ECO:0000256" key="3">
    <source>
        <dbReference type="ARBA" id="ARBA00022598"/>
    </source>
</evidence>
<evidence type="ECO:0000256" key="5">
    <source>
        <dbReference type="ARBA" id="ARBA00022741"/>
    </source>
</evidence>
<dbReference type="GO" id="GO:0005737">
    <property type="term" value="C:cytoplasm"/>
    <property type="evidence" value="ECO:0007669"/>
    <property type="project" value="UniProtKB-SubCell"/>
</dbReference>
<dbReference type="PANTHER" id="PTHR43033">
    <property type="entry name" value="TRNA(ILE)-LYSIDINE SYNTHASE-RELATED"/>
    <property type="match status" value="1"/>
</dbReference>
<comment type="catalytic activity">
    <reaction evidence="7 8">
        <text>cytidine(34) in tRNA(Ile2) + L-lysine + ATP = lysidine(34) in tRNA(Ile2) + AMP + diphosphate + H(+)</text>
        <dbReference type="Rhea" id="RHEA:43744"/>
        <dbReference type="Rhea" id="RHEA-COMP:10625"/>
        <dbReference type="Rhea" id="RHEA-COMP:10670"/>
        <dbReference type="ChEBI" id="CHEBI:15378"/>
        <dbReference type="ChEBI" id="CHEBI:30616"/>
        <dbReference type="ChEBI" id="CHEBI:32551"/>
        <dbReference type="ChEBI" id="CHEBI:33019"/>
        <dbReference type="ChEBI" id="CHEBI:82748"/>
        <dbReference type="ChEBI" id="CHEBI:83665"/>
        <dbReference type="ChEBI" id="CHEBI:456215"/>
        <dbReference type="EC" id="6.3.4.19"/>
    </reaction>
</comment>
<organism evidence="10 11">
    <name type="scientific">Candidatus Gallibacteroides avistercoris</name>
    <dbReference type="NCBI Taxonomy" id="2840833"/>
    <lineage>
        <taxon>Bacteria</taxon>
        <taxon>Pseudomonadati</taxon>
        <taxon>Bacteroidota</taxon>
        <taxon>Bacteroidia</taxon>
        <taxon>Bacteroidales</taxon>
        <taxon>Bacteroidaceae</taxon>
        <taxon>Bacteroidaceae incertae sedis</taxon>
        <taxon>Candidatus Gallibacteroides</taxon>
    </lineage>
</organism>
<dbReference type="InterPro" id="IPR012094">
    <property type="entry name" value="tRNA_Ile_lys_synt"/>
</dbReference>
<reference evidence="10" key="2">
    <citation type="journal article" date="2021" name="PeerJ">
        <title>Extensive microbial diversity within the chicken gut microbiome revealed by metagenomics and culture.</title>
        <authorList>
            <person name="Gilroy R."/>
            <person name="Ravi A."/>
            <person name="Getino M."/>
            <person name="Pursley I."/>
            <person name="Horton D.L."/>
            <person name="Alikhan N.F."/>
            <person name="Baker D."/>
            <person name="Gharbi K."/>
            <person name="Hall N."/>
            <person name="Watson M."/>
            <person name="Adriaenssens E.M."/>
            <person name="Foster-Nyarko E."/>
            <person name="Jarju S."/>
            <person name="Secka A."/>
            <person name="Antonio M."/>
            <person name="Oren A."/>
            <person name="Chaudhuri R.R."/>
            <person name="La Ragione R."/>
            <person name="Hildebrand F."/>
            <person name="Pallen M.J."/>
        </authorList>
    </citation>
    <scope>NUCLEOTIDE SEQUENCE</scope>
    <source>
        <strain evidence="10">CHK158-818</strain>
    </source>
</reference>
<dbReference type="InterPro" id="IPR012796">
    <property type="entry name" value="Lysidine-tRNA-synth_C"/>
</dbReference>
<keyword evidence="3 8" id="KW-0436">Ligase</keyword>
<evidence type="ECO:0000256" key="1">
    <source>
        <dbReference type="ARBA" id="ARBA00004496"/>
    </source>
</evidence>
<gene>
    <name evidence="8 10" type="primary">tilS</name>
    <name evidence="10" type="ORF">IAB03_05465</name>
</gene>
<dbReference type="Proteomes" id="UP000824112">
    <property type="component" value="Unassembled WGS sequence"/>
</dbReference>
<dbReference type="NCBIfam" id="TIGR02432">
    <property type="entry name" value="lysidine_TilS_N"/>
    <property type="match status" value="1"/>
</dbReference>
<dbReference type="InterPro" id="IPR014729">
    <property type="entry name" value="Rossmann-like_a/b/a_fold"/>
</dbReference>
<comment type="similarity">
    <text evidence="8">Belongs to the tRNA(Ile)-lysidine synthase family.</text>
</comment>
<evidence type="ECO:0000313" key="10">
    <source>
        <dbReference type="EMBL" id="HIU55239.1"/>
    </source>
</evidence>
<proteinExistence type="inferred from homology"/>
<reference evidence="10" key="1">
    <citation type="submission" date="2020-10" db="EMBL/GenBank/DDBJ databases">
        <authorList>
            <person name="Gilroy R."/>
        </authorList>
    </citation>
    <scope>NUCLEOTIDE SEQUENCE</scope>
    <source>
        <strain evidence="10">CHK158-818</strain>
    </source>
</reference>
<dbReference type="Pfam" id="PF01171">
    <property type="entry name" value="ATP_bind_3"/>
    <property type="match status" value="1"/>
</dbReference>
<evidence type="ECO:0000259" key="9">
    <source>
        <dbReference type="SMART" id="SM00977"/>
    </source>
</evidence>
<dbReference type="InterPro" id="IPR011063">
    <property type="entry name" value="TilS/TtcA_N"/>
</dbReference>